<dbReference type="Proteomes" id="UP000290189">
    <property type="component" value="Unassembled WGS sequence"/>
</dbReference>
<protein>
    <submittedName>
        <fullName evidence="1">Uncharacterized protein</fullName>
    </submittedName>
</protein>
<proteinExistence type="predicted"/>
<accession>A0A3P3Y7A1</accession>
<gene>
    <name evidence="1" type="ORF">PLBR_LOCUS3260</name>
</gene>
<evidence type="ECO:0000313" key="1">
    <source>
        <dbReference type="EMBL" id="SPQ96045.1"/>
    </source>
</evidence>
<evidence type="ECO:0000313" key="2">
    <source>
        <dbReference type="Proteomes" id="UP000290189"/>
    </source>
</evidence>
<dbReference type="EMBL" id="OVEO01000005">
    <property type="protein sequence ID" value="SPQ96045.1"/>
    <property type="molecule type" value="Genomic_DNA"/>
</dbReference>
<dbReference type="AlphaFoldDB" id="A0A3P3Y7A1"/>
<reference evidence="1 2" key="1">
    <citation type="submission" date="2018-03" db="EMBL/GenBank/DDBJ databases">
        <authorList>
            <person name="Fogelqvist J."/>
        </authorList>
    </citation>
    <scope>NUCLEOTIDE SEQUENCE [LARGE SCALE GENOMIC DNA]</scope>
</reference>
<keyword evidence="1" id="KW-0496">Mitochondrion</keyword>
<geneLocation type="mitochondrion" evidence="1"/>
<name>A0A3P3Y7A1_PLABS</name>
<sequence length="176" mass="19544">MWQSATQCAFGRLDGKWVKPAVMSSYVSTDTCHHRISGGGEIMLEQYRGMFAQKPDLMALYKCADIEDLVKHKHCGLPSIYTLLKSGSDMPEKLNHKVMALGAMHGSAGVGPEDLVIDMERSLVECYTFFVELMRTSIEQNAPVTPFYVIDDNILGLHEEPSGLQSFLENADIADL</sequence>
<organism evidence="1 2">
    <name type="scientific">Plasmodiophora brassicae</name>
    <name type="common">Clubroot disease agent</name>
    <dbReference type="NCBI Taxonomy" id="37360"/>
    <lineage>
        <taxon>Eukaryota</taxon>
        <taxon>Sar</taxon>
        <taxon>Rhizaria</taxon>
        <taxon>Endomyxa</taxon>
        <taxon>Phytomyxea</taxon>
        <taxon>Plasmodiophorida</taxon>
        <taxon>Plasmodiophoridae</taxon>
        <taxon>Plasmodiophora</taxon>
    </lineage>
</organism>